<dbReference type="GO" id="GO:1990817">
    <property type="term" value="F:poly(A) RNA polymerase activity"/>
    <property type="evidence" value="ECO:0007669"/>
    <property type="project" value="TreeGrafter"/>
</dbReference>
<dbReference type="Gene3D" id="3.30.460.10">
    <property type="entry name" value="Beta Polymerase, domain 2"/>
    <property type="match status" value="1"/>
</dbReference>
<feature type="domain" description="RRM" evidence="3">
    <location>
        <begin position="45"/>
        <end position="124"/>
    </location>
</feature>
<dbReference type="EnsemblMetazoa" id="CapteT191774">
    <property type="protein sequence ID" value="CapteP191774"/>
    <property type="gene ID" value="CapteG191774"/>
</dbReference>
<dbReference type="GO" id="GO:0003723">
    <property type="term" value="F:RNA binding"/>
    <property type="evidence" value="ECO:0007669"/>
    <property type="project" value="UniProtKB-UniRule"/>
</dbReference>
<dbReference type="EMBL" id="KB309686">
    <property type="protein sequence ID" value="ELT93636.1"/>
    <property type="molecule type" value="Genomic_DNA"/>
</dbReference>
<dbReference type="Proteomes" id="UP000014760">
    <property type="component" value="Unassembled WGS sequence"/>
</dbReference>
<dbReference type="InterPro" id="IPR012677">
    <property type="entry name" value="Nucleotide-bd_a/b_plait_sf"/>
</dbReference>
<gene>
    <name evidence="4" type="ORF">CAPTEDRAFT_191774</name>
</gene>
<dbReference type="Pfam" id="PF00076">
    <property type="entry name" value="RRM_1"/>
    <property type="match status" value="1"/>
</dbReference>
<dbReference type="CDD" id="cd00590">
    <property type="entry name" value="RRM_SF"/>
    <property type="match status" value="1"/>
</dbReference>
<dbReference type="SMART" id="SM00360">
    <property type="entry name" value="RRM"/>
    <property type="match status" value="1"/>
</dbReference>
<sequence>MASKILCEICQVEVPTDAIMQQHLKGKRHQKEVDRQKLKEQNCESSIYVRGYRRGTPEEDIRELFEEQFGKVETITVLNDCHFSFVKFAEKSSALKAIETKTVMLGGQKISIRPRQVKSGVSLQDKKDLKRKHKEQMERSEKDRERREEKIHEVVMKKIFTCSDFNQQMRAIRSYLELSQEGHDLRKKVMDDLHSILVEFLPGCQVVPFGSAVSGFGVASSDLDVFLDLSDLQSHAESNQELLKKANLNFHDIPGVELNDRGVTFGSGVTLHQQIKVVDRILGKAANGVFSRPTKIASARCPVIKTSHCTSRILCDITLSNKLAVQNTRLLKLYSSISDDIITLIHVLRYWAKRQEVTGSGVTSHPRLTNYALTILIVHFMVNKYGLPSPEELSKMTDAKTLIDTWDCSLPASLPSSYTTFLPSSPWEMLRDFFQDSLAHFKNFDFGSHVVVSRTGKYANAASANLPADFKMSCLNVQDPFDLSHNITVNVNSSSLQRILKSISQAAELHSMTELNFFRNLFFKPVPATKSKQTPSPTRPLTDLTVTFDISMSIWWLPPDQLDSAFAEWCENVIRLTKRVISEVLHGEPAREEPETKRAKMSDTSSACSFTLPVALWVGRTKAMKAIEKSDDYYETELACSRAMMEVSESVLLPSPLNFHLTVTPFVLPQERGVKVSLTPFVNDGNFRAFFMFFQKFLSKIVDRCVPTQKV</sequence>
<reference evidence="6" key="1">
    <citation type="submission" date="2012-12" db="EMBL/GenBank/DDBJ databases">
        <authorList>
            <person name="Hellsten U."/>
            <person name="Grimwood J."/>
            <person name="Chapman J.A."/>
            <person name="Shapiro H."/>
            <person name="Aerts A."/>
            <person name="Otillar R.P."/>
            <person name="Terry A.Y."/>
            <person name="Boore J.L."/>
            <person name="Simakov O."/>
            <person name="Marletaz F."/>
            <person name="Cho S.-J."/>
            <person name="Edsinger-Gonzales E."/>
            <person name="Havlak P."/>
            <person name="Kuo D.-H."/>
            <person name="Larsson T."/>
            <person name="Lv J."/>
            <person name="Arendt D."/>
            <person name="Savage R."/>
            <person name="Osoegawa K."/>
            <person name="de Jong P."/>
            <person name="Lindberg D.R."/>
            <person name="Seaver E.C."/>
            <person name="Weisblat D.A."/>
            <person name="Putnam N.H."/>
            <person name="Grigoriev I.V."/>
            <person name="Rokhsar D.S."/>
        </authorList>
    </citation>
    <scope>NUCLEOTIDE SEQUENCE</scope>
    <source>
        <strain evidence="6">I ESC-2004</strain>
    </source>
</reference>
<keyword evidence="6" id="KW-1185">Reference proteome</keyword>
<organism evidence="4">
    <name type="scientific">Capitella teleta</name>
    <name type="common">Polychaete worm</name>
    <dbReference type="NCBI Taxonomy" id="283909"/>
    <lineage>
        <taxon>Eukaryota</taxon>
        <taxon>Metazoa</taxon>
        <taxon>Spiralia</taxon>
        <taxon>Lophotrochozoa</taxon>
        <taxon>Annelida</taxon>
        <taxon>Polychaeta</taxon>
        <taxon>Sedentaria</taxon>
        <taxon>Scolecida</taxon>
        <taxon>Capitellidae</taxon>
        <taxon>Capitella</taxon>
    </lineage>
</organism>
<evidence type="ECO:0000313" key="5">
    <source>
        <dbReference type="EnsemblMetazoa" id="CapteP191774"/>
    </source>
</evidence>
<accession>R7TQ48</accession>
<dbReference type="CDD" id="cd05402">
    <property type="entry name" value="NT_PAP_TUTase"/>
    <property type="match status" value="1"/>
</dbReference>
<dbReference type="PANTHER" id="PTHR12271:SF127">
    <property type="entry name" value="SPECKLE TARGETED PIP5K1A-REGULATED POLY(A) POLYMERASE"/>
    <property type="match status" value="1"/>
</dbReference>
<dbReference type="Gene3D" id="1.10.1410.10">
    <property type="match status" value="1"/>
</dbReference>
<dbReference type="EMBL" id="AMQN01012687">
    <property type="status" value="NOT_ANNOTATED_CDS"/>
    <property type="molecule type" value="Genomic_DNA"/>
</dbReference>
<dbReference type="Gene3D" id="3.30.160.60">
    <property type="entry name" value="Classic Zinc Finger"/>
    <property type="match status" value="1"/>
</dbReference>
<dbReference type="Gene3D" id="3.30.70.330">
    <property type="match status" value="1"/>
</dbReference>
<reference evidence="4 6" key="2">
    <citation type="journal article" date="2013" name="Nature">
        <title>Insights into bilaterian evolution from three spiralian genomes.</title>
        <authorList>
            <person name="Simakov O."/>
            <person name="Marletaz F."/>
            <person name="Cho S.J."/>
            <person name="Edsinger-Gonzales E."/>
            <person name="Havlak P."/>
            <person name="Hellsten U."/>
            <person name="Kuo D.H."/>
            <person name="Larsson T."/>
            <person name="Lv J."/>
            <person name="Arendt D."/>
            <person name="Savage R."/>
            <person name="Osoegawa K."/>
            <person name="de Jong P."/>
            <person name="Grimwood J."/>
            <person name="Chapman J.A."/>
            <person name="Shapiro H."/>
            <person name="Aerts A."/>
            <person name="Otillar R.P."/>
            <person name="Terry A.Y."/>
            <person name="Boore J.L."/>
            <person name="Grigoriev I.V."/>
            <person name="Lindberg D.R."/>
            <person name="Seaver E.C."/>
            <person name="Weisblat D.A."/>
            <person name="Putnam N.H."/>
            <person name="Rokhsar D.S."/>
        </authorList>
    </citation>
    <scope>NUCLEOTIDE SEQUENCE</scope>
    <source>
        <strain evidence="4 6">I ESC-2004</strain>
    </source>
</reference>
<evidence type="ECO:0000256" key="2">
    <source>
        <dbReference type="SAM" id="MobiDB-lite"/>
    </source>
</evidence>
<dbReference type="InterPro" id="IPR054708">
    <property type="entry name" value="MTPAP-like_central"/>
</dbReference>
<dbReference type="SUPFAM" id="SSF81631">
    <property type="entry name" value="PAP/OAS1 substrate-binding domain"/>
    <property type="match status" value="1"/>
</dbReference>
<dbReference type="InterPro" id="IPR013087">
    <property type="entry name" value="Znf_C2H2_type"/>
</dbReference>
<proteinExistence type="predicted"/>
<dbReference type="HOGENOM" id="CLU_388433_0_0_1"/>
<evidence type="ECO:0000313" key="4">
    <source>
        <dbReference type="EMBL" id="ELT93636.1"/>
    </source>
</evidence>
<dbReference type="SUPFAM" id="SSF81301">
    <property type="entry name" value="Nucleotidyltransferase"/>
    <property type="match status" value="1"/>
</dbReference>
<dbReference type="PROSITE" id="PS50102">
    <property type="entry name" value="RRM"/>
    <property type="match status" value="1"/>
</dbReference>
<dbReference type="SUPFAM" id="SSF57667">
    <property type="entry name" value="beta-beta-alpha zinc fingers"/>
    <property type="match status" value="1"/>
</dbReference>
<keyword evidence="1" id="KW-0694">RNA-binding</keyword>
<evidence type="ECO:0000259" key="3">
    <source>
        <dbReference type="PROSITE" id="PS50102"/>
    </source>
</evidence>
<protein>
    <recommendedName>
        <fullName evidence="3">RRM domain-containing protein</fullName>
    </recommendedName>
</protein>
<evidence type="ECO:0000256" key="1">
    <source>
        <dbReference type="PROSITE-ProRule" id="PRU00176"/>
    </source>
</evidence>
<dbReference type="GO" id="GO:0031123">
    <property type="term" value="P:RNA 3'-end processing"/>
    <property type="evidence" value="ECO:0007669"/>
    <property type="project" value="TreeGrafter"/>
</dbReference>
<evidence type="ECO:0000313" key="6">
    <source>
        <dbReference type="Proteomes" id="UP000014760"/>
    </source>
</evidence>
<dbReference type="PANTHER" id="PTHR12271">
    <property type="entry name" value="POLY A POLYMERASE CID PAP -RELATED"/>
    <property type="match status" value="1"/>
</dbReference>
<dbReference type="SUPFAM" id="SSF54928">
    <property type="entry name" value="RNA-binding domain, RBD"/>
    <property type="match status" value="1"/>
</dbReference>
<dbReference type="OrthoDB" id="2274644at2759"/>
<dbReference type="AlphaFoldDB" id="R7TQ48"/>
<dbReference type="OMA" id="IKYWARH"/>
<name>R7TQ48_CAPTE</name>
<feature type="region of interest" description="Disordered" evidence="2">
    <location>
        <begin position="120"/>
        <end position="147"/>
    </location>
</feature>
<reference evidence="5" key="3">
    <citation type="submission" date="2015-06" db="UniProtKB">
        <authorList>
            <consortium name="EnsemblMetazoa"/>
        </authorList>
    </citation>
    <scope>IDENTIFICATION</scope>
</reference>
<dbReference type="STRING" id="283909.R7TQ48"/>
<dbReference type="Pfam" id="PF22600">
    <property type="entry name" value="MTPAP-like_central"/>
    <property type="match status" value="1"/>
</dbReference>
<feature type="compositionally biased region" description="Basic and acidic residues" evidence="2">
    <location>
        <begin position="135"/>
        <end position="147"/>
    </location>
</feature>
<dbReference type="InterPro" id="IPR043519">
    <property type="entry name" value="NT_sf"/>
</dbReference>
<dbReference type="Pfam" id="PF12874">
    <property type="entry name" value="zf-met"/>
    <property type="match status" value="1"/>
</dbReference>
<dbReference type="InterPro" id="IPR035979">
    <property type="entry name" value="RBD_domain_sf"/>
</dbReference>
<dbReference type="InterPro" id="IPR036236">
    <property type="entry name" value="Znf_C2H2_sf"/>
</dbReference>
<dbReference type="InterPro" id="IPR000504">
    <property type="entry name" value="RRM_dom"/>
</dbReference>